<dbReference type="GO" id="GO:0016192">
    <property type="term" value="P:vesicle-mediated transport"/>
    <property type="evidence" value="ECO:0007669"/>
    <property type="project" value="UniProtKB-ARBA"/>
</dbReference>
<keyword evidence="6" id="KW-1133">Transmembrane helix</keyword>
<dbReference type="InterPro" id="IPR002172">
    <property type="entry name" value="LDrepeatLR_classA_rpt"/>
</dbReference>
<dbReference type="PROSITE" id="PS50068">
    <property type="entry name" value="LDLRA_2"/>
    <property type="match status" value="3"/>
</dbReference>
<feature type="chain" id="PRO_5034264678" evidence="11">
    <location>
        <begin position="26"/>
        <end position="272"/>
    </location>
</feature>
<name>A0A8B7TEG8_HIPAR</name>
<dbReference type="AlphaFoldDB" id="A0A8B7TEG8"/>
<organism evidence="12 13">
    <name type="scientific">Hipposideros armiger</name>
    <name type="common">Great Himalayan leaf-nosed bat</name>
    <dbReference type="NCBI Taxonomy" id="186990"/>
    <lineage>
        <taxon>Eukaryota</taxon>
        <taxon>Metazoa</taxon>
        <taxon>Chordata</taxon>
        <taxon>Craniata</taxon>
        <taxon>Vertebrata</taxon>
        <taxon>Euteleostomi</taxon>
        <taxon>Mammalia</taxon>
        <taxon>Eutheria</taxon>
        <taxon>Laurasiatheria</taxon>
        <taxon>Chiroptera</taxon>
        <taxon>Yinpterochiroptera</taxon>
        <taxon>Rhinolophoidea</taxon>
        <taxon>Hipposideridae</taxon>
        <taxon>Hipposideros</taxon>
    </lineage>
</organism>
<comment type="caution">
    <text evidence="10">Lacks conserved residue(s) required for the propagation of feature annotation.</text>
</comment>
<keyword evidence="8 10" id="KW-1015">Disulfide bond</keyword>
<dbReference type="Gene3D" id="4.10.400.10">
    <property type="entry name" value="Low-density Lipoprotein Receptor"/>
    <property type="match status" value="2"/>
</dbReference>
<keyword evidence="9" id="KW-0325">Glycoprotein</keyword>
<keyword evidence="12" id="KW-1185">Reference proteome</keyword>
<keyword evidence="5" id="KW-0677">Repeat</keyword>
<dbReference type="SUPFAM" id="SSF57424">
    <property type="entry name" value="LDL receptor-like module"/>
    <property type="match status" value="2"/>
</dbReference>
<reference evidence="13" key="1">
    <citation type="submission" date="2025-08" db="UniProtKB">
        <authorList>
            <consortium name="RefSeq"/>
        </authorList>
    </citation>
    <scope>IDENTIFICATION</scope>
    <source>
        <tissue evidence="13">Muscle</tissue>
    </source>
</reference>
<proteinExistence type="predicted"/>
<evidence type="ECO:0000256" key="3">
    <source>
        <dbReference type="ARBA" id="ARBA00022692"/>
    </source>
</evidence>
<dbReference type="PRINTS" id="PR00261">
    <property type="entry name" value="LDLRECEPTOR"/>
</dbReference>
<keyword evidence="4 11" id="KW-0732">Signal</keyword>
<evidence type="ECO:0000256" key="11">
    <source>
        <dbReference type="SAM" id="SignalP"/>
    </source>
</evidence>
<dbReference type="FunFam" id="4.10.400.10:FF:000002">
    <property type="entry name" value="Low-density lipoprotein receptor-related protein 1"/>
    <property type="match status" value="1"/>
</dbReference>
<dbReference type="Pfam" id="PF00057">
    <property type="entry name" value="Ldl_recept_a"/>
    <property type="match status" value="2"/>
</dbReference>
<dbReference type="Proteomes" id="UP000694851">
    <property type="component" value="Unplaced"/>
</dbReference>
<evidence type="ECO:0000256" key="2">
    <source>
        <dbReference type="ARBA" id="ARBA00004308"/>
    </source>
</evidence>
<dbReference type="CTD" id="51293"/>
<evidence type="ECO:0000256" key="7">
    <source>
        <dbReference type="ARBA" id="ARBA00023136"/>
    </source>
</evidence>
<evidence type="ECO:0000256" key="6">
    <source>
        <dbReference type="ARBA" id="ARBA00022989"/>
    </source>
</evidence>
<dbReference type="InterPro" id="IPR050685">
    <property type="entry name" value="LDLR"/>
</dbReference>
<dbReference type="PANTHER" id="PTHR24270:SF27">
    <property type="entry name" value="CD320 ANTIGEN"/>
    <property type="match status" value="1"/>
</dbReference>
<dbReference type="GO" id="GO:0005886">
    <property type="term" value="C:plasma membrane"/>
    <property type="evidence" value="ECO:0007669"/>
    <property type="project" value="TreeGrafter"/>
</dbReference>
<evidence type="ECO:0000313" key="13">
    <source>
        <dbReference type="RefSeq" id="XP_019523135.1"/>
    </source>
</evidence>
<dbReference type="RefSeq" id="XP_019523135.1">
    <property type="nucleotide sequence ID" value="XM_019667590.1"/>
</dbReference>
<protein>
    <submittedName>
        <fullName evidence="13">CD320 antigen isoform X1</fullName>
    </submittedName>
</protein>
<evidence type="ECO:0000313" key="12">
    <source>
        <dbReference type="Proteomes" id="UP000694851"/>
    </source>
</evidence>
<evidence type="ECO:0000256" key="9">
    <source>
        <dbReference type="ARBA" id="ARBA00023180"/>
    </source>
</evidence>
<dbReference type="GO" id="GO:0012505">
    <property type="term" value="C:endomembrane system"/>
    <property type="evidence" value="ECO:0007669"/>
    <property type="project" value="UniProtKB-SubCell"/>
</dbReference>
<dbReference type="OrthoDB" id="9990982at2759"/>
<dbReference type="PROSITE" id="PS01209">
    <property type="entry name" value="LDLRA_1"/>
    <property type="match status" value="2"/>
</dbReference>
<dbReference type="InterPro" id="IPR036055">
    <property type="entry name" value="LDL_receptor-like_sf"/>
</dbReference>
<evidence type="ECO:0000256" key="5">
    <source>
        <dbReference type="ARBA" id="ARBA00022737"/>
    </source>
</evidence>
<dbReference type="InterPro" id="IPR023415">
    <property type="entry name" value="LDLR_class-A_CS"/>
</dbReference>
<keyword evidence="7" id="KW-0472">Membrane</keyword>
<evidence type="ECO:0000256" key="10">
    <source>
        <dbReference type="PROSITE-ProRule" id="PRU00124"/>
    </source>
</evidence>
<dbReference type="KEGG" id="hai:109396051"/>
<feature type="signal peptide" evidence="11">
    <location>
        <begin position="1"/>
        <end position="25"/>
    </location>
</feature>
<dbReference type="GeneID" id="109396051"/>
<dbReference type="SMART" id="SM00192">
    <property type="entry name" value="LDLa"/>
    <property type="match status" value="2"/>
</dbReference>
<dbReference type="PANTHER" id="PTHR24270">
    <property type="entry name" value="LOW-DENSITY LIPOPROTEIN RECEPTOR-RELATED"/>
    <property type="match status" value="1"/>
</dbReference>
<gene>
    <name evidence="13" type="primary">CD320</name>
</gene>
<evidence type="ECO:0000256" key="4">
    <source>
        <dbReference type="ARBA" id="ARBA00022729"/>
    </source>
</evidence>
<comment type="subcellular location">
    <subcellularLocation>
        <location evidence="2">Endomembrane system</location>
    </subcellularLocation>
    <subcellularLocation>
        <location evidence="1">Membrane</location>
        <topology evidence="1">Single-pass membrane protein</topology>
    </subcellularLocation>
</comment>
<sequence>MAWKSAPGTVVLILALWMLLGFGLGLEAAPTSVTTRSPAQASGPSAGSCLPTSFQCRTSGFCVPLIWRCDGDQDCPDGSDEECEIEPCAQDGQCPPPTGSSCSCDNMDDCPDGIDENFLNCSSQPCRDGELRCLLGNSCIPHTWFCDGHPDCPDSSDELDCGTEIHQEGTSVGTPVTSVTLDNVTYLRNTTTTLVNHQDSVQSGNRNAYGAMAAAGMTNSGAKRRPGCCHPACVFPAVCPGAPGGREGVPAAVREEDLAALRMSSCHHVAQP</sequence>
<evidence type="ECO:0000256" key="8">
    <source>
        <dbReference type="ARBA" id="ARBA00023157"/>
    </source>
</evidence>
<evidence type="ECO:0000256" key="1">
    <source>
        <dbReference type="ARBA" id="ARBA00004167"/>
    </source>
</evidence>
<accession>A0A8B7TEG8</accession>
<dbReference type="CDD" id="cd00112">
    <property type="entry name" value="LDLa"/>
    <property type="match status" value="2"/>
</dbReference>
<keyword evidence="3" id="KW-0812">Transmembrane</keyword>
<feature type="disulfide bond" evidence="10">
    <location>
        <begin position="146"/>
        <end position="161"/>
    </location>
</feature>